<dbReference type="InterPro" id="IPR001360">
    <property type="entry name" value="Glyco_hydro_1"/>
</dbReference>
<reference evidence="5 6" key="1">
    <citation type="journal article" date="2014" name="Int. J. Syst. Evol. Microbiol.">
        <title>Jeotgalibaca dankookensis gen. nov., sp. nov., a member of the family Carnobacteriaceae, isolated from seujeot (Korean traditional food).</title>
        <authorList>
            <person name="Lee D.G."/>
            <person name="Trujillo M.E."/>
            <person name="Kang H."/>
            <person name="Ahn T.Y."/>
        </authorList>
    </citation>
    <scope>NUCLEOTIDE SEQUENCE [LARGE SCALE GENOMIC DNA]</scope>
    <source>
        <strain evidence="5 6">EX-07</strain>
    </source>
</reference>
<protein>
    <submittedName>
        <fullName evidence="5">6-phospho-beta-glucosidase GmuD</fullName>
        <ecNumber evidence="5">3.2.1.86</ecNumber>
    </submittedName>
</protein>
<evidence type="ECO:0000256" key="1">
    <source>
        <dbReference type="ARBA" id="ARBA00010838"/>
    </source>
</evidence>
<organism evidence="5 6">
    <name type="scientific">Jeotgalibaca dankookensis</name>
    <dbReference type="NCBI Taxonomy" id="708126"/>
    <lineage>
        <taxon>Bacteria</taxon>
        <taxon>Bacillati</taxon>
        <taxon>Bacillota</taxon>
        <taxon>Bacilli</taxon>
        <taxon>Lactobacillales</taxon>
        <taxon>Carnobacteriaceae</taxon>
        <taxon>Jeotgalibaca</taxon>
    </lineage>
</organism>
<dbReference type="FunFam" id="3.20.20.80:FF:000004">
    <property type="entry name" value="Beta-glucosidase 6-phospho-beta-glucosidase"/>
    <property type="match status" value="1"/>
</dbReference>
<dbReference type="EMBL" id="CP019728">
    <property type="protein sequence ID" value="AQS53989.1"/>
    <property type="molecule type" value="Genomic_DNA"/>
</dbReference>
<dbReference type="PANTHER" id="PTHR10353:SF139">
    <property type="entry name" value="6-PHOSPHO-BETA-GLUCOSIDASE GMUD"/>
    <property type="match status" value="1"/>
</dbReference>
<dbReference type="InterPro" id="IPR017853">
    <property type="entry name" value="GH"/>
</dbReference>
<sequence length="465" mass="54263">MTNTNIFPEGFLWGAATSAPQSEGAQYADGRTASTWDVWYEKEPERFYNQVGPQHTSYVYERYPEDAQLMADMGLNSFRTSISWNRLLPDGQTLNQEAVAFYRDYFIQIKKNGVQPIINLFHFDMPWWLMEKGGWENRTSIEAFAFYARTAFEQFGDLVDTWTTFNEPIVHVQCGYLGNDHWPQVYDFKRAITVGYHTMLAHAAAVREFRSVMEDSGKEIGIILNLSPVYAKSDQSDDQKAKRYAEEWHIKSFLEPAVNGHYSPFLIETLKENNLLPKIEPEDAALLLQGKVDFLGVNYYQPLRVQAVDKEKVNIPAKSPADFSKAYDWPDKKMNPYRGWEIYPEGIYDIAMMIKNDYHNIPWYISENGMGVADEERFMDAEGIIQDDYRIEFIRDHLEQILKAIEAESSCYGYHLWTFVDCWSWLNAYKNRYGFYRLDLETGNRIPKKSSFWLHGIIEESKLDL</sequence>
<evidence type="ECO:0000313" key="6">
    <source>
        <dbReference type="Proteomes" id="UP000188993"/>
    </source>
</evidence>
<dbReference type="GO" id="GO:0016052">
    <property type="term" value="P:carbohydrate catabolic process"/>
    <property type="evidence" value="ECO:0007669"/>
    <property type="project" value="TreeGrafter"/>
</dbReference>
<dbReference type="PRINTS" id="PR00131">
    <property type="entry name" value="GLHYDRLASE1"/>
</dbReference>
<dbReference type="EC" id="3.2.1.86" evidence="5"/>
<comment type="similarity">
    <text evidence="1 4">Belongs to the glycosyl hydrolase 1 family.</text>
</comment>
<accession>A0A1S6IR37</accession>
<dbReference type="GO" id="GO:0008706">
    <property type="term" value="F:6-phospho-beta-glucosidase activity"/>
    <property type="evidence" value="ECO:0007669"/>
    <property type="project" value="UniProtKB-EC"/>
</dbReference>
<gene>
    <name evidence="5" type="primary">gmuD</name>
    <name evidence="5" type="ORF">BW727_101623</name>
</gene>
<evidence type="ECO:0000256" key="2">
    <source>
        <dbReference type="ARBA" id="ARBA00022801"/>
    </source>
</evidence>
<proteinExistence type="inferred from homology"/>
<dbReference type="STRING" id="708126.BW727_101623"/>
<keyword evidence="2 5" id="KW-0378">Hydrolase</keyword>
<dbReference type="PANTHER" id="PTHR10353">
    <property type="entry name" value="GLYCOSYL HYDROLASE"/>
    <property type="match status" value="1"/>
</dbReference>
<dbReference type="Pfam" id="PF00232">
    <property type="entry name" value="Glyco_hydro_1"/>
    <property type="match status" value="1"/>
</dbReference>
<keyword evidence="6" id="KW-1185">Reference proteome</keyword>
<dbReference type="SUPFAM" id="SSF51445">
    <property type="entry name" value="(Trans)glycosidases"/>
    <property type="match status" value="1"/>
</dbReference>
<dbReference type="AlphaFoldDB" id="A0A1S6IR37"/>
<dbReference type="KEGG" id="jda:BW727_101623"/>
<keyword evidence="3 5" id="KW-0326">Glycosidase</keyword>
<dbReference type="Proteomes" id="UP000188993">
    <property type="component" value="Chromosome"/>
</dbReference>
<dbReference type="Gene3D" id="3.20.20.80">
    <property type="entry name" value="Glycosidases"/>
    <property type="match status" value="1"/>
</dbReference>
<evidence type="ECO:0000256" key="4">
    <source>
        <dbReference type="RuleBase" id="RU003690"/>
    </source>
</evidence>
<evidence type="ECO:0000313" key="5">
    <source>
        <dbReference type="EMBL" id="AQS53989.1"/>
    </source>
</evidence>
<name>A0A1S6IR37_9LACT</name>
<dbReference type="GO" id="GO:0005829">
    <property type="term" value="C:cytosol"/>
    <property type="evidence" value="ECO:0007669"/>
    <property type="project" value="TreeGrafter"/>
</dbReference>
<evidence type="ECO:0000256" key="3">
    <source>
        <dbReference type="ARBA" id="ARBA00023295"/>
    </source>
</evidence>
<dbReference type="OrthoDB" id="9765195at2"/>
<dbReference type="RefSeq" id="WP_062469525.1">
    <property type="nucleotide sequence ID" value="NZ_BBYN01000013.1"/>
</dbReference>